<dbReference type="PROSITE" id="PS51192">
    <property type="entry name" value="HELICASE_ATP_BIND_1"/>
    <property type="match status" value="1"/>
</dbReference>
<dbReference type="InterPro" id="IPR027417">
    <property type="entry name" value="P-loop_NTPase"/>
</dbReference>
<feature type="domain" description="Chromo" evidence="8">
    <location>
        <begin position="810"/>
        <end position="850"/>
    </location>
</feature>
<dbReference type="PANTHER" id="PTHR45623:SF17">
    <property type="entry name" value="CHROMODOMAIN-HELICASE-DNA-BINDING PROTEIN 3-RELATED"/>
    <property type="match status" value="1"/>
</dbReference>
<dbReference type="PROSITE" id="PS51194">
    <property type="entry name" value="HELICASE_CTER"/>
    <property type="match status" value="1"/>
</dbReference>
<keyword evidence="6" id="KW-0539">Nucleus</keyword>
<feature type="compositionally biased region" description="Polar residues" evidence="7">
    <location>
        <begin position="1554"/>
        <end position="1564"/>
    </location>
</feature>
<feature type="compositionally biased region" description="Low complexity" evidence="7">
    <location>
        <begin position="1497"/>
        <end position="1508"/>
    </location>
</feature>
<dbReference type="InterPro" id="IPR023780">
    <property type="entry name" value="Chromo_domain"/>
</dbReference>
<evidence type="ECO:0000256" key="2">
    <source>
        <dbReference type="ARBA" id="ARBA00022737"/>
    </source>
</evidence>
<dbReference type="Proteomes" id="UP001479436">
    <property type="component" value="Unassembled WGS sequence"/>
</dbReference>
<feature type="compositionally biased region" description="Basic and acidic residues" evidence="7">
    <location>
        <begin position="452"/>
        <end position="481"/>
    </location>
</feature>
<dbReference type="Pfam" id="PF00271">
    <property type="entry name" value="Helicase_C"/>
    <property type="match status" value="1"/>
</dbReference>
<dbReference type="SUPFAM" id="SSF52540">
    <property type="entry name" value="P-loop containing nucleoside triphosphate hydrolases"/>
    <property type="match status" value="2"/>
</dbReference>
<keyword evidence="12" id="KW-1185">Reference proteome</keyword>
<feature type="domain" description="Helicase ATP-binding" evidence="9">
    <location>
        <begin position="916"/>
        <end position="1089"/>
    </location>
</feature>
<feature type="domain" description="Chromo" evidence="8">
    <location>
        <begin position="724"/>
        <end position="802"/>
    </location>
</feature>
<dbReference type="Gene3D" id="2.40.50.40">
    <property type="match status" value="3"/>
</dbReference>
<feature type="compositionally biased region" description="Polar residues" evidence="7">
    <location>
        <begin position="1747"/>
        <end position="1776"/>
    </location>
</feature>
<dbReference type="SMART" id="SM00490">
    <property type="entry name" value="HELICc"/>
    <property type="match status" value="1"/>
</dbReference>
<evidence type="ECO:0000256" key="4">
    <source>
        <dbReference type="ARBA" id="ARBA00022801"/>
    </source>
</evidence>
<dbReference type="EMBL" id="JASJQH010000095">
    <property type="protein sequence ID" value="KAK9767176.1"/>
    <property type="molecule type" value="Genomic_DNA"/>
</dbReference>
<feature type="compositionally biased region" description="Basic and acidic residues" evidence="7">
    <location>
        <begin position="2109"/>
        <end position="2118"/>
    </location>
</feature>
<gene>
    <name evidence="11" type="ORF">K7432_003206</name>
</gene>
<feature type="region of interest" description="Disordered" evidence="7">
    <location>
        <begin position="425"/>
        <end position="481"/>
    </location>
</feature>
<dbReference type="SUPFAM" id="SSF54160">
    <property type="entry name" value="Chromo domain-like"/>
    <property type="match status" value="3"/>
</dbReference>
<feature type="domain" description="Helicase C-terminal" evidence="10">
    <location>
        <begin position="1224"/>
        <end position="1375"/>
    </location>
</feature>
<dbReference type="InterPro" id="IPR016197">
    <property type="entry name" value="Chromo-like_dom_sf"/>
</dbReference>
<dbReference type="InterPro" id="IPR000953">
    <property type="entry name" value="Chromo/chromo_shadow_dom"/>
</dbReference>
<protein>
    <submittedName>
        <fullName evidence="11">Uncharacterized protein</fullName>
    </submittedName>
</protein>
<keyword evidence="4" id="KW-0378">Hydrolase</keyword>
<sequence>MVENSTDSESPALSTTLSTLNSQNLYNVETLLSKRIKPEGCYYLIKWHDYPTEESTWEHESQLLHCFSLVTQLEEEIRPPNTTLFLYTFDKVDPLDNLKLEEKVIASLKKQIELNSKNTPYFQELLEKLASPDTPISTKDSVLLFCLELFEPIQEADFSYTTQSADSDKKSTTPNQNPLERSASQDDSTTASEPDDISNTESATSTHSSPLNRLPEKNTISEVSSCWEPKKPSSYTNTPTKELTKALKILARNKTKGGKITFQVYWSNGVTSWEPISKLGEFTHLVDEYEHIQFSRYDSKPRSAYNRRKVPKHKQHCNDTRKIRDTAITTFSDIDTDSDWSPTDIGISDTNFKLYPSTFTNSNTSPSLSLGKSVGTTSQFRKQSSLALAPSNQMTTSKSYIYNDNSTTDESDADQEEFCHHKTVILDNVHSKEHNTPTTSPPKPTLSSPRSHYFERPSKQRTEPPRANELRDHTHSPDTIERSLVAEKKNNRIMNLLDSYVQKAKPSRGKSQPLPGSSGFNLNQTVEPMNPQKSNHAKITKKKGKIVEQTFANAQIALCKQTPPKKSINEPTNPQAKQSAFLDRSNEAATWLEIGEVKTQPSKAEIIREDNISRTNYHEKDNLESNCCYVCGGRGINNDNPNYLNLLAEPEETLLSCNRCSFIAHKKCICSTLGAVVLKNGVCQQEVIHNYNISDSESETASEKSVVTSMVTVWCCHDCIRWPYKVEKILTYRDYPVKPRHRKDTEDDTEQPKSQTIREFLVKFKGLSYHHLAWAPSRWIRDVASARCRYFEKKNIGPQPIADVVRTQWYYIDEVLDAQLSRSIKVASPQDASKIYVKWKDLQYDESTWEDPPDSKSIFYLGYVSAFSRYIEAAKIPHYISPSFKLSSFKELHSQPPFINNGKLMKHQLDGLNWLLYKWKSRSSCILADDMGLGKTIQTISFLSVLYNVHDVRNFLVVVPNSVVSNWVKEFIKWAPNLIVTAYYGTSSNRNVVRRYKLFQKENYERAQLKCHVVITTYETMISDTDILSLVRPWEVLVVDEGHRLKNGNSRLFVKLNQLTFRHKVLLTGTPLQNDMKELFNLMSFIDPNKFFQKEKMSIEYQKLTTTRVEELHNMLKPYFLRRTKNEALKSLPTKSEVIVPVSMSPLQKELYKGILSRNHDLLKSILGVGKPVGPTRKTTLVNALMELRKCLNHPYLLDGVEEAEESEELVQERLIDASAKLSLLHLLLPKLQQRGHRVLIFSQMTRMLDILEDYLTYEGYEYCRLDGNTPGDLRQQLVDSFNEPGSNLFIFLLSTRAGGVGLNLASADTVIIYDPDFNPHADIQALSRAHRIGQEKQVLVFKFVTRGSAEERILQVGKKKIVMDHLVIEKMDHEDMNKSQVDSILKFGAKALFSEDIEPNQSTHTAIKYDDNAIESLLLRAKEVQTNQTGTDETGSSNGFGFAKIWSGDSTVLQEEDESYWMRVLKNRLAKAQVKETVQYGRGSRKRRKMKRSLEEVMSSVDEVSSSDFEENDNESSTSFEVQSLIASDNSRSKGKQKQESEKKRRRPRQASIKPSMNQSSDIVAQKALKSAPNHPKSTKLQSSAQTRTIKKDISQNTATGIASTLQQPPDLRKNIYLHLASIGAYNPSTHKLLVAPFMMSSGEIMYYAHDIGYMNMQQMLTYVQRIRHNDNNTNTSNPEIRGIPNDIQANMNASSTQPHDISTDKWVNTNAARFQSRVIPTDTRVSINTNTNKINAHNPLDRRSSQSQPATQNSTTYSSVQTYPQSYPRQTLPSTSYSAQQTLTLQKAILKRLSSEKDNYCMLCFLSNHTDLLCPFRQNLEWLNRQYFVVANINSAEVPKKTLVLNRFKHYMSLAKKPHHLPNTKSPERSPNSESSRTIESYSLPATKLNRTCTPNSSIHQQVTTLNCPNAKIDNPQKLLEIKAAINAFTFHDRNSDRGNKHSNNSHDNNAPHLSVTLRNDPSARPNGETNITPHSSKSLQTATPPICIELDSSSDETDITTDIIPQKKIKNRLTAENHSAMNSLDSKQSVVTNTEEILETQSQSVTLPLNGGLASDIDSLSSSPATTHRQVNVLFETQSSTSLACKNYAHSEVGAVLETSSPQTEGGKDPTKNTEIDLSTSISTTPILLSSHSGTPESRMRATSQSKRLSPSHISRSPKKRGTIIPIPTNRPRTGASLDAKFGKNGNF</sequence>
<name>A0ABR2X0A9_9FUNG</name>
<keyword evidence="3" id="KW-0547">Nucleotide-binding</keyword>
<dbReference type="CDD" id="cd18793">
    <property type="entry name" value="SF2_C_SNF"/>
    <property type="match status" value="1"/>
</dbReference>
<dbReference type="Gene3D" id="3.40.50.300">
    <property type="entry name" value="P-loop containing nucleotide triphosphate hydrolases"/>
    <property type="match status" value="1"/>
</dbReference>
<feature type="region of interest" description="Disordered" evidence="7">
    <location>
        <begin position="1725"/>
        <end position="1776"/>
    </location>
</feature>
<evidence type="ECO:0000259" key="10">
    <source>
        <dbReference type="PROSITE" id="PS51194"/>
    </source>
</evidence>
<feature type="region of interest" description="Disordered" evidence="7">
    <location>
        <begin position="1478"/>
        <end position="1590"/>
    </location>
</feature>
<evidence type="ECO:0000313" key="12">
    <source>
        <dbReference type="Proteomes" id="UP001479436"/>
    </source>
</evidence>
<organism evidence="11 12">
    <name type="scientific">Basidiobolus ranarum</name>
    <dbReference type="NCBI Taxonomy" id="34480"/>
    <lineage>
        <taxon>Eukaryota</taxon>
        <taxon>Fungi</taxon>
        <taxon>Fungi incertae sedis</taxon>
        <taxon>Zoopagomycota</taxon>
        <taxon>Entomophthoromycotina</taxon>
        <taxon>Basidiobolomycetes</taxon>
        <taxon>Basidiobolales</taxon>
        <taxon>Basidiobolaceae</taxon>
        <taxon>Basidiobolus</taxon>
    </lineage>
</organism>
<evidence type="ECO:0000256" key="7">
    <source>
        <dbReference type="SAM" id="MobiDB-lite"/>
    </source>
</evidence>
<comment type="caution">
    <text evidence="11">The sequence shown here is derived from an EMBL/GenBank/DDBJ whole genome shotgun (WGS) entry which is preliminary data.</text>
</comment>
<dbReference type="SMART" id="SM00487">
    <property type="entry name" value="DEXDc"/>
    <property type="match status" value="1"/>
</dbReference>
<feature type="region of interest" description="Disordered" evidence="7">
    <location>
        <begin position="160"/>
        <end position="215"/>
    </location>
</feature>
<accession>A0ABR2X0A9</accession>
<dbReference type="PANTHER" id="PTHR45623">
    <property type="entry name" value="CHROMODOMAIN-HELICASE-DNA-BINDING PROTEIN 3-RELATED-RELATED"/>
    <property type="match status" value="1"/>
</dbReference>
<dbReference type="InterPro" id="IPR001650">
    <property type="entry name" value="Helicase_C-like"/>
</dbReference>
<feature type="compositionally biased region" description="Polar residues" evidence="7">
    <location>
        <begin position="1725"/>
        <end position="1737"/>
    </location>
</feature>
<feature type="domain" description="Chromo" evidence="8">
    <location>
        <begin position="26"/>
        <end position="76"/>
    </location>
</feature>
<evidence type="ECO:0000256" key="1">
    <source>
        <dbReference type="ARBA" id="ARBA00004123"/>
    </source>
</evidence>
<dbReference type="PROSITE" id="PS50013">
    <property type="entry name" value="CHROMO_2"/>
    <property type="match status" value="3"/>
</dbReference>
<evidence type="ECO:0000259" key="8">
    <source>
        <dbReference type="PROSITE" id="PS50013"/>
    </source>
</evidence>
<dbReference type="InterPro" id="IPR014001">
    <property type="entry name" value="Helicase_ATP-bd"/>
</dbReference>
<keyword evidence="2" id="KW-0677">Repeat</keyword>
<proteinExistence type="predicted"/>
<dbReference type="Pfam" id="PF23615">
    <property type="entry name" value="Chromo_MIT1"/>
    <property type="match status" value="1"/>
</dbReference>
<feature type="compositionally biased region" description="Polar residues" evidence="7">
    <location>
        <begin position="199"/>
        <end position="211"/>
    </location>
</feature>
<feature type="region of interest" description="Disordered" evidence="7">
    <location>
        <begin position="1935"/>
        <end position="1983"/>
    </location>
</feature>
<comment type="subcellular location">
    <subcellularLocation>
        <location evidence="1">Nucleus</location>
    </subcellularLocation>
</comment>
<dbReference type="SMART" id="SM00298">
    <property type="entry name" value="CHROMO"/>
    <property type="match status" value="3"/>
</dbReference>
<dbReference type="InterPro" id="IPR049730">
    <property type="entry name" value="SNF2/RAD54-like_C"/>
</dbReference>
<keyword evidence="5" id="KW-0067">ATP-binding</keyword>
<dbReference type="Gene3D" id="3.40.50.10810">
    <property type="entry name" value="Tandem AAA-ATPase domain"/>
    <property type="match status" value="1"/>
</dbReference>
<evidence type="ECO:0000256" key="6">
    <source>
        <dbReference type="ARBA" id="ARBA00023242"/>
    </source>
</evidence>
<evidence type="ECO:0000313" key="11">
    <source>
        <dbReference type="EMBL" id="KAK9767176.1"/>
    </source>
</evidence>
<feature type="region of interest" description="Disordered" evidence="7">
    <location>
        <begin position="2099"/>
        <end position="2191"/>
    </location>
</feature>
<evidence type="ECO:0000259" key="9">
    <source>
        <dbReference type="PROSITE" id="PS51192"/>
    </source>
</evidence>
<dbReference type="CDD" id="cd00024">
    <property type="entry name" value="CD_CSD"/>
    <property type="match status" value="1"/>
</dbReference>
<dbReference type="Pfam" id="PF00385">
    <property type="entry name" value="Chromo"/>
    <property type="match status" value="1"/>
</dbReference>
<feature type="compositionally biased region" description="Polar residues" evidence="7">
    <location>
        <begin position="1580"/>
        <end position="1589"/>
    </location>
</feature>
<evidence type="ECO:0000256" key="3">
    <source>
        <dbReference type="ARBA" id="ARBA00022741"/>
    </source>
</evidence>
<feature type="compositionally biased region" description="Polar residues" evidence="7">
    <location>
        <begin position="1970"/>
        <end position="1983"/>
    </location>
</feature>
<dbReference type="InterPro" id="IPR000330">
    <property type="entry name" value="SNF2_N"/>
</dbReference>
<feature type="region of interest" description="Disordered" evidence="7">
    <location>
        <begin position="1858"/>
        <end position="1881"/>
    </location>
</feature>
<feature type="compositionally biased region" description="Low complexity" evidence="7">
    <location>
        <begin position="2119"/>
        <end position="2136"/>
    </location>
</feature>
<reference evidence="11 12" key="1">
    <citation type="submission" date="2023-04" db="EMBL/GenBank/DDBJ databases">
        <title>Genome of Basidiobolus ranarum AG-B5.</title>
        <authorList>
            <person name="Stajich J.E."/>
            <person name="Carter-House D."/>
            <person name="Gryganskyi A."/>
        </authorList>
    </citation>
    <scope>NUCLEOTIDE SEQUENCE [LARGE SCALE GENOMIC DNA]</scope>
    <source>
        <strain evidence="11 12">AG-B5</strain>
    </source>
</reference>
<dbReference type="InterPro" id="IPR056616">
    <property type="entry name" value="Chromo_MIT1"/>
</dbReference>
<evidence type="ECO:0000256" key="5">
    <source>
        <dbReference type="ARBA" id="ARBA00022840"/>
    </source>
</evidence>
<dbReference type="Pfam" id="PF00176">
    <property type="entry name" value="SNF2-rel_dom"/>
    <property type="match status" value="1"/>
</dbReference>
<dbReference type="InterPro" id="IPR038718">
    <property type="entry name" value="SNF2-like_sf"/>
</dbReference>
<feature type="compositionally biased region" description="Polar residues" evidence="7">
    <location>
        <begin position="2144"/>
        <end position="2158"/>
    </location>
</feature>